<dbReference type="InterPro" id="IPR027417">
    <property type="entry name" value="P-loop_NTPase"/>
</dbReference>
<keyword evidence="8" id="KW-0067">ATP-binding</keyword>
<dbReference type="PANTHER" id="PTHR13710:SF105">
    <property type="entry name" value="ATP-DEPENDENT DNA HELICASE Q1"/>
    <property type="match status" value="1"/>
</dbReference>
<protein>
    <recommendedName>
        <fullName evidence="5">DNA 3'-5' helicase</fullName>
        <ecNumber evidence="5">5.6.2.4</ecNumber>
    </recommendedName>
</protein>
<evidence type="ECO:0000256" key="2">
    <source>
        <dbReference type="ARBA" id="ARBA00023125"/>
    </source>
</evidence>
<comment type="catalytic activity">
    <reaction evidence="4">
        <text>Couples ATP hydrolysis with the unwinding of duplex DNA by translocating in the 3'-5' direction.</text>
        <dbReference type="EC" id="5.6.2.4"/>
    </reaction>
</comment>
<dbReference type="OrthoDB" id="2793058at2759"/>
<accession>A0A9P3L8R0</accession>
<dbReference type="InterPro" id="IPR014001">
    <property type="entry name" value="Helicase_ATP-bd"/>
</dbReference>
<name>A0A9P3L8R0_9APHY</name>
<dbReference type="Gene3D" id="3.40.50.300">
    <property type="entry name" value="P-loop containing nucleotide triphosphate hydrolases"/>
    <property type="match status" value="1"/>
</dbReference>
<keyword evidence="3" id="KW-0413">Isomerase</keyword>
<dbReference type="PROSITE" id="PS51192">
    <property type="entry name" value="HELICASE_ATP_BIND_1"/>
    <property type="match status" value="1"/>
</dbReference>
<evidence type="ECO:0000313" key="8">
    <source>
        <dbReference type="EMBL" id="GJE84942.1"/>
    </source>
</evidence>
<dbReference type="GO" id="GO:0043138">
    <property type="term" value="F:3'-5' DNA helicase activity"/>
    <property type="evidence" value="ECO:0007669"/>
    <property type="project" value="UniProtKB-EC"/>
</dbReference>
<dbReference type="GO" id="GO:0003677">
    <property type="term" value="F:DNA binding"/>
    <property type="evidence" value="ECO:0007669"/>
    <property type="project" value="UniProtKB-KW"/>
</dbReference>
<dbReference type="GO" id="GO:0005694">
    <property type="term" value="C:chromosome"/>
    <property type="evidence" value="ECO:0007669"/>
    <property type="project" value="TreeGrafter"/>
</dbReference>
<dbReference type="EC" id="5.6.2.4" evidence="5"/>
<dbReference type="AlphaFoldDB" id="A0A9P3L8R0"/>
<sequence length="367" mass="40946">MSENVPPSAILPVPEESSDESEEEPLLHSLAARSVSILSTPRQPKRREPDSVLTSSPKANSAKKRKQYRNGYETAPKTPSYTPYGLRISSGRKRLLPFKFPDEDFGAVRRQEPLSLEAWTALAREAGWIPQDAVVRSFQGHVSNLVLGQDDDIAVVAPTGKGKSLIWCFPLLADKAAVSLVITPYTSLGIEGTMRMTKMKLSSVYIYEDFKSEDVLERAARGDFRVIFACPEMVESPRFARVLHCDTFKPLLQAVYLDEAHSVYESHDWRPAYARISGLRRALDRKVPFVALSATLPSPYRAALVKYAGFREDYVLVNLGNFRPELSLVVLPLQYPKTSFQDLAFTLPWGTSVDEILIIGIGLERAG</sequence>
<dbReference type="InterPro" id="IPR011545">
    <property type="entry name" value="DEAD/DEAH_box_helicase_dom"/>
</dbReference>
<dbReference type="SUPFAM" id="SSF52540">
    <property type="entry name" value="P-loop containing nucleoside triphosphate hydrolases"/>
    <property type="match status" value="1"/>
</dbReference>
<keyword evidence="8" id="KW-0547">Nucleotide-binding</keyword>
<evidence type="ECO:0000256" key="6">
    <source>
        <dbReference type="SAM" id="MobiDB-lite"/>
    </source>
</evidence>
<organism evidence="8 9">
    <name type="scientific">Phanerochaete sordida</name>
    <dbReference type="NCBI Taxonomy" id="48140"/>
    <lineage>
        <taxon>Eukaryota</taxon>
        <taxon>Fungi</taxon>
        <taxon>Dikarya</taxon>
        <taxon>Basidiomycota</taxon>
        <taxon>Agaricomycotina</taxon>
        <taxon>Agaricomycetes</taxon>
        <taxon>Polyporales</taxon>
        <taxon>Phanerochaetaceae</taxon>
        <taxon>Phanerochaete</taxon>
    </lineage>
</organism>
<reference evidence="8 9" key="1">
    <citation type="submission" date="2021-08" db="EMBL/GenBank/DDBJ databases">
        <title>Draft Genome Sequence of Phanerochaete sordida strain YK-624.</title>
        <authorList>
            <person name="Mori T."/>
            <person name="Dohra H."/>
            <person name="Suzuki T."/>
            <person name="Kawagishi H."/>
            <person name="Hirai H."/>
        </authorList>
    </citation>
    <scope>NUCLEOTIDE SEQUENCE [LARGE SCALE GENOMIC DNA]</scope>
    <source>
        <strain evidence="8 9">YK-624</strain>
    </source>
</reference>
<keyword evidence="8" id="KW-0378">Hydrolase</keyword>
<keyword evidence="8" id="KW-0347">Helicase</keyword>
<gene>
    <name evidence="8" type="ORF">PsYK624_010180</name>
</gene>
<proteinExistence type="inferred from homology"/>
<dbReference type="EMBL" id="BPQB01000001">
    <property type="protein sequence ID" value="GJE84942.1"/>
    <property type="molecule type" value="Genomic_DNA"/>
</dbReference>
<dbReference type="GO" id="GO:0000724">
    <property type="term" value="P:double-strand break repair via homologous recombination"/>
    <property type="evidence" value="ECO:0007669"/>
    <property type="project" value="TreeGrafter"/>
</dbReference>
<comment type="similarity">
    <text evidence="1">Belongs to the helicase family. RecQ subfamily.</text>
</comment>
<feature type="region of interest" description="Disordered" evidence="6">
    <location>
        <begin position="1"/>
        <end position="83"/>
    </location>
</feature>
<evidence type="ECO:0000256" key="5">
    <source>
        <dbReference type="ARBA" id="ARBA00034808"/>
    </source>
</evidence>
<evidence type="ECO:0000256" key="1">
    <source>
        <dbReference type="ARBA" id="ARBA00005446"/>
    </source>
</evidence>
<dbReference type="Proteomes" id="UP000703269">
    <property type="component" value="Unassembled WGS sequence"/>
</dbReference>
<keyword evidence="2" id="KW-0238">DNA-binding</keyword>
<dbReference type="GO" id="GO:0005524">
    <property type="term" value="F:ATP binding"/>
    <property type="evidence" value="ECO:0007669"/>
    <property type="project" value="InterPro"/>
</dbReference>
<evidence type="ECO:0000256" key="3">
    <source>
        <dbReference type="ARBA" id="ARBA00023235"/>
    </source>
</evidence>
<dbReference type="Pfam" id="PF00270">
    <property type="entry name" value="DEAD"/>
    <property type="match status" value="1"/>
</dbReference>
<dbReference type="GO" id="GO:0005737">
    <property type="term" value="C:cytoplasm"/>
    <property type="evidence" value="ECO:0007669"/>
    <property type="project" value="TreeGrafter"/>
</dbReference>
<dbReference type="PANTHER" id="PTHR13710">
    <property type="entry name" value="DNA HELICASE RECQ FAMILY MEMBER"/>
    <property type="match status" value="1"/>
</dbReference>
<feature type="domain" description="Helicase ATP-binding" evidence="7">
    <location>
        <begin position="144"/>
        <end position="314"/>
    </location>
</feature>
<evidence type="ECO:0000256" key="4">
    <source>
        <dbReference type="ARBA" id="ARBA00034617"/>
    </source>
</evidence>
<dbReference type="SMART" id="SM00487">
    <property type="entry name" value="DEXDc"/>
    <property type="match status" value="1"/>
</dbReference>
<evidence type="ECO:0000259" key="7">
    <source>
        <dbReference type="PROSITE" id="PS51192"/>
    </source>
</evidence>
<comment type="caution">
    <text evidence="8">The sequence shown here is derived from an EMBL/GenBank/DDBJ whole genome shotgun (WGS) entry which is preliminary data.</text>
</comment>
<keyword evidence="9" id="KW-1185">Reference proteome</keyword>
<evidence type="ECO:0000313" key="9">
    <source>
        <dbReference type="Proteomes" id="UP000703269"/>
    </source>
</evidence>
<dbReference type="GO" id="GO:0009378">
    <property type="term" value="F:four-way junction helicase activity"/>
    <property type="evidence" value="ECO:0007669"/>
    <property type="project" value="TreeGrafter"/>
</dbReference>